<accession>A0A521EKH6</accession>
<dbReference type="SUPFAM" id="SSF53850">
    <property type="entry name" value="Periplasmic binding protein-like II"/>
    <property type="match status" value="1"/>
</dbReference>
<sequence>MKNLLIFLVTGLLLASCGKGPETVTVKTDPSELLGPPPATTTDTTTDDFRQLTLGEVSAIESLDPLFAESDSEFRVLGLVYQGLVSLGDNGQAEPAVASRWEVNGDSTQFTFHLKTNLFFHDSQIFGNGNGRRVVAGDVKYVFERMASSSVPSFAAAKFSDIRGFEQYQNELMYVKAPAKRAINSIEGLKVPNDSTVIFNMKTSAPDFLQRLAHPQASVYAKEAVGVNNAPMQRPAGTGLFQFVKKDGNTLIFTLNQDYPAPRPQLDRLDIVSGLEERDLFQEFARNNLDALIEVSPSTIRTIADSSGALLTNFYTDYTLQKSEVRANYPLFFNPGSDQPQKAKELFSSIESRDLISIEALGDVQILWQDSSSTQTKDSLNTHFTITQSNHPVARYLVGRIAAIATSRGSSFGMSPSLAISDQVTFTTRPYMGTQKILQWNYPLYVLSAKGIAGIQIEERPWKLDLYNVTIEEAEE</sequence>
<dbReference type="InterPro" id="IPR039424">
    <property type="entry name" value="SBP_5"/>
</dbReference>
<dbReference type="InterPro" id="IPR000914">
    <property type="entry name" value="SBP_5_dom"/>
</dbReference>
<evidence type="ECO:0000313" key="4">
    <source>
        <dbReference type="Proteomes" id="UP000317557"/>
    </source>
</evidence>
<dbReference type="Proteomes" id="UP000317557">
    <property type="component" value="Unassembled WGS sequence"/>
</dbReference>
<name>A0A521EKH6_9BACT</name>
<protein>
    <submittedName>
        <fullName evidence="3">Extracellular solute-binding protein, family 5 Middle</fullName>
    </submittedName>
</protein>
<dbReference type="GO" id="GO:1904680">
    <property type="term" value="F:peptide transmembrane transporter activity"/>
    <property type="evidence" value="ECO:0007669"/>
    <property type="project" value="TreeGrafter"/>
</dbReference>
<dbReference type="EMBL" id="FXTP01000012">
    <property type="protein sequence ID" value="SMO84415.1"/>
    <property type="molecule type" value="Genomic_DNA"/>
</dbReference>
<dbReference type="OrthoDB" id="9772924at2"/>
<gene>
    <name evidence="3" type="ORF">SAMN06265219_112109</name>
</gene>
<dbReference type="RefSeq" id="WP_142455256.1">
    <property type="nucleotide sequence ID" value="NZ_FXTP01000012.1"/>
</dbReference>
<proteinExistence type="predicted"/>
<dbReference type="AlphaFoldDB" id="A0A521EKH6"/>
<keyword evidence="4" id="KW-1185">Reference proteome</keyword>
<feature type="region of interest" description="Disordered" evidence="1">
    <location>
        <begin position="25"/>
        <end position="46"/>
    </location>
</feature>
<dbReference type="Pfam" id="PF00496">
    <property type="entry name" value="SBP_bac_5"/>
    <property type="match status" value="1"/>
</dbReference>
<dbReference type="PANTHER" id="PTHR30290">
    <property type="entry name" value="PERIPLASMIC BINDING COMPONENT OF ABC TRANSPORTER"/>
    <property type="match status" value="1"/>
</dbReference>
<evidence type="ECO:0000256" key="1">
    <source>
        <dbReference type="SAM" id="MobiDB-lite"/>
    </source>
</evidence>
<dbReference type="GO" id="GO:0015833">
    <property type="term" value="P:peptide transport"/>
    <property type="evidence" value="ECO:0007669"/>
    <property type="project" value="TreeGrafter"/>
</dbReference>
<reference evidence="3 4" key="1">
    <citation type="submission" date="2017-05" db="EMBL/GenBank/DDBJ databases">
        <authorList>
            <person name="Varghese N."/>
            <person name="Submissions S."/>
        </authorList>
    </citation>
    <scope>NUCLEOTIDE SEQUENCE [LARGE SCALE GENOMIC DNA]</scope>
    <source>
        <strain evidence="3 4">DSM 21985</strain>
    </source>
</reference>
<evidence type="ECO:0000313" key="3">
    <source>
        <dbReference type="EMBL" id="SMO84415.1"/>
    </source>
</evidence>
<evidence type="ECO:0000259" key="2">
    <source>
        <dbReference type="Pfam" id="PF00496"/>
    </source>
</evidence>
<dbReference type="PROSITE" id="PS51257">
    <property type="entry name" value="PROKAR_LIPOPROTEIN"/>
    <property type="match status" value="1"/>
</dbReference>
<dbReference type="Gene3D" id="3.40.190.10">
    <property type="entry name" value="Periplasmic binding protein-like II"/>
    <property type="match status" value="1"/>
</dbReference>
<feature type="domain" description="Solute-binding protein family 5" evidence="2">
    <location>
        <begin position="93"/>
        <end position="344"/>
    </location>
</feature>
<organism evidence="3 4">
    <name type="scientific">Gracilimonas mengyeensis</name>
    <dbReference type="NCBI Taxonomy" id="1302730"/>
    <lineage>
        <taxon>Bacteria</taxon>
        <taxon>Pseudomonadati</taxon>
        <taxon>Balneolota</taxon>
        <taxon>Balneolia</taxon>
        <taxon>Balneolales</taxon>
        <taxon>Balneolaceae</taxon>
        <taxon>Gracilimonas</taxon>
    </lineage>
</organism>